<proteinExistence type="predicted"/>
<organism evidence="1 2">
    <name type="scientific">Exocentrus adspersus</name>
    <dbReference type="NCBI Taxonomy" id="1586481"/>
    <lineage>
        <taxon>Eukaryota</taxon>
        <taxon>Metazoa</taxon>
        <taxon>Ecdysozoa</taxon>
        <taxon>Arthropoda</taxon>
        <taxon>Hexapoda</taxon>
        <taxon>Insecta</taxon>
        <taxon>Pterygota</taxon>
        <taxon>Neoptera</taxon>
        <taxon>Endopterygota</taxon>
        <taxon>Coleoptera</taxon>
        <taxon>Polyphaga</taxon>
        <taxon>Cucujiformia</taxon>
        <taxon>Chrysomeloidea</taxon>
        <taxon>Cerambycidae</taxon>
        <taxon>Lamiinae</taxon>
        <taxon>Acanthocinini</taxon>
        <taxon>Exocentrus</taxon>
    </lineage>
</organism>
<reference evidence="1 2" key="1">
    <citation type="journal article" date="2023" name="Insect Mol. Biol.">
        <title>Genome sequencing provides insights into the evolution of gene families encoding plant cell wall-degrading enzymes in longhorned beetles.</title>
        <authorList>
            <person name="Shin N.R."/>
            <person name="Okamura Y."/>
            <person name="Kirsch R."/>
            <person name="Pauchet Y."/>
        </authorList>
    </citation>
    <scope>NUCLEOTIDE SEQUENCE [LARGE SCALE GENOMIC DNA]</scope>
    <source>
        <strain evidence="1">EAD_L_NR</strain>
    </source>
</reference>
<evidence type="ECO:0000313" key="2">
    <source>
        <dbReference type="Proteomes" id="UP001159042"/>
    </source>
</evidence>
<keyword evidence="2" id="KW-1185">Reference proteome</keyword>
<dbReference type="AlphaFoldDB" id="A0AAV8V974"/>
<sequence>MHNQCHINSLEFMASHSHNTEFSSSYVKEALPNCFLNKSFNIRVNVPTILPIKLIQLKKIQKTGFIINLLVPNLFLKKDAVPHHNLEAKVGHVQSPDQSSELTSSARKRKCETLTRLSSIKCAKKQLFSVHDNLDDNIPSTSKQQQTQLTPTKEKHTIVTYSPSGYFDVTPQRSSITVQVDIPVRGVKQAQKNSVALQVSMPAKERKHFRSVGVNTGIRHTDKASSPVKFPKVLSMGRRNSTEYLCKKKSRFYLGLPEHVYQVVKFIIEVEKIHHVDVLITLKKIRTDDVYARLADDFEMSELYKNSFFGQVVQKLKRLPIPFRVRYKNVVSIIDCLELDIEKPSNPIHQAMTWSDVTL</sequence>
<dbReference type="Proteomes" id="UP001159042">
    <property type="component" value="Unassembled WGS sequence"/>
</dbReference>
<accession>A0AAV8V974</accession>
<gene>
    <name evidence="1" type="ORF">NQ315_013498</name>
</gene>
<name>A0AAV8V974_9CUCU</name>
<evidence type="ECO:0000313" key="1">
    <source>
        <dbReference type="EMBL" id="KAJ8910535.1"/>
    </source>
</evidence>
<comment type="caution">
    <text evidence="1">The sequence shown here is derived from an EMBL/GenBank/DDBJ whole genome shotgun (WGS) entry which is preliminary data.</text>
</comment>
<protein>
    <submittedName>
        <fullName evidence="1">Uncharacterized protein</fullName>
    </submittedName>
</protein>
<dbReference type="EMBL" id="JANEYG010000283">
    <property type="protein sequence ID" value="KAJ8910535.1"/>
    <property type="molecule type" value="Genomic_DNA"/>
</dbReference>